<accession>A0A4P9ZHL5</accession>
<evidence type="ECO:0000259" key="1">
    <source>
        <dbReference type="Pfam" id="PF03109"/>
    </source>
</evidence>
<dbReference type="OrthoDB" id="427480at2759"/>
<dbReference type="GO" id="GO:0055088">
    <property type="term" value="P:lipid homeostasis"/>
    <property type="evidence" value="ECO:0007669"/>
    <property type="project" value="TreeGrafter"/>
</dbReference>
<gene>
    <name evidence="2" type="ORF">METBISCDRAFT_22075</name>
</gene>
<feature type="domain" description="ABC1 atypical kinase-like" evidence="1">
    <location>
        <begin position="137"/>
        <end position="389"/>
    </location>
</feature>
<dbReference type="InterPro" id="IPR011009">
    <property type="entry name" value="Kinase-like_dom_sf"/>
</dbReference>
<dbReference type="EMBL" id="ML004437">
    <property type="protein sequence ID" value="RKP31801.1"/>
    <property type="molecule type" value="Genomic_DNA"/>
</dbReference>
<sequence>MRAFLVSRRTLATASPPRRRRLWLKAAGAVVVSGTALYLSNDNFHDGARHACITVKRVSVITWATLRCFKIYKDALGVDYSDDALRKKAMSHAHFLAAFITLKALENNGGIYIKLGQHISALTYLLPAEWTDTMTPLQDQCPQSSREDIQEMFRKDMGVELDAFFSEFDWQPVGVASLAQVHIATLRDTGEKVAVKMQHSLLAEFVSLDIHLIQTVYELITRVFPEYPMTWLSDELRSSIFVELDFENEAQNAQNTVAQFAHLYGITALKVPEVIRSEKRILIMEYVAGKRLDDLQYMRDHNIDPAAVSACLAHIFNYMIFVPNVGLHCDPHLGNLAIRKVERSVGRHNFEIILYDHGLYRYIPLQMKRDYSHFWLALLDKDIPKVREYARKFAGVEGDLKFRVFLGAITGRDPSSAMNYDITKARDEIEILAMQNLLYQHSSVLETLVDILSHMPRTVLLILKTNDLTRNLDECLGNSLGPERTFLIMASYCARDVYEESLEVNNRIHRRYSWTWFVHRVSSWMTYNKRLSSLYLFDLFVFFRHLRQSPP</sequence>
<proteinExistence type="predicted"/>
<dbReference type="SUPFAM" id="SSF56112">
    <property type="entry name" value="Protein kinase-like (PK-like)"/>
    <property type="match status" value="1"/>
</dbReference>
<dbReference type="InterPro" id="IPR004147">
    <property type="entry name" value="ABC1_dom"/>
</dbReference>
<name>A0A4P9ZHL5_9ASCO</name>
<dbReference type="Pfam" id="PF03109">
    <property type="entry name" value="ABC1"/>
    <property type="match status" value="1"/>
</dbReference>
<dbReference type="PANTHER" id="PTHR43173:SF19">
    <property type="entry name" value="AARF DOMAIN-CONTAINING PROTEIN KINASE 1"/>
    <property type="match status" value="1"/>
</dbReference>
<dbReference type="AlphaFoldDB" id="A0A4P9ZHL5"/>
<dbReference type="PANTHER" id="PTHR43173">
    <property type="entry name" value="ABC1 FAMILY PROTEIN"/>
    <property type="match status" value="1"/>
</dbReference>
<dbReference type="GO" id="GO:0007005">
    <property type="term" value="P:mitochondrion organization"/>
    <property type="evidence" value="ECO:0007669"/>
    <property type="project" value="TreeGrafter"/>
</dbReference>
<organism evidence="2 3">
    <name type="scientific">Metschnikowia bicuspidata</name>
    <dbReference type="NCBI Taxonomy" id="27322"/>
    <lineage>
        <taxon>Eukaryota</taxon>
        <taxon>Fungi</taxon>
        <taxon>Dikarya</taxon>
        <taxon>Ascomycota</taxon>
        <taxon>Saccharomycotina</taxon>
        <taxon>Pichiomycetes</taxon>
        <taxon>Metschnikowiaceae</taxon>
        <taxon>Metschnikowia</taxon>
    </lineage>
</organism>
<dbReference type="InterPro" id="IPR051130">
    <property type="entry name" value="Mito_struct-func_regulator"/>
</dbReference>
<evidence type="ECO:0000313" key="3">
    <source>
        <dbReference type="Proteomes" id="UP000268321"/>
    </source>
</evidence>
<keyword evidence="3" id="KW-1185">Reference proteome</keyword>
<reference evidence="3" key="1">
    <citation type="journal article" date="2018" name="Nat. Microbiol.">
        <title>Leveraging single-cell genomics to expand the fungal tree of life.</title>
        <authorList>
            <person name="Ahrendt S.R."/>
            <person name="Quandt C.A."/>
            <person name="Ciobanu D."/>
            <person name="Clum A."/>
            <person name="Salamov A."/>
            <person name="Andreopoulos B."/>
            <person name="Cheng J.F."/>
            <person name="Woyke T."/>
            <person name="Pelin A."/>
            <person name="Henrissat B."/>
            <person name="Reynolds N.K."/>
            <person name="Benny G.L."/>
            <person name="Smith M.E."/>
            <person name="James T.Y."/>
            <person name="Grigoriev I.V."/>
        </authorList>
    </citation>
    <scope>NUCLEOTIDE SEQUENCE [LARGE SCALE GENOMIC DNA]</scope>
    <source>
        <strain evidence="3">Baker2002</strain>
    </source>
</reference>
<dbReference type="Proteomes" id="UP000268321">
    <property type="component" value="Unassembled WGS sequence"/>
</dbReference>
<evidence type="ECO:0000313" key="2">
    <source>
        <dbReference type="EMBL" id="RKP31801.1"/>
    </source>
</evidence>
<protein>
    <submittedName>
        <fullName evidence="2">ABC1-domain-containing protein</fullName>
    </submittedName>
</protein>
<dbReference type="GO" id="GO:0005743">
    <property type="term" value="C:mitochondrial inner membrane"/>
    <property type="evidence" value="ECO:0007669"/>
    <property type="project" value="TreeGrafter"/>
</dbReference>